<dbReference type="EMBL" id="KV878251">
    <property type="protein sequence ID" value="OJZ81151.1"/>
    <property type="molecule type" value="Genomic_DNA"/>
</dbReference>
<dbReference type="AlphaFoldDB" id="A0A1M3T337"/>
<evidence type="ECO:0000313" key="2">
    <source>
        <dbReference type="Proteomes" id="UP000184063"/>
    </source>
</evidence>
<accession>A0A1M3T337</accession>
<protein>
    <submittedName>
        <fullName evidence="1">Uncharacterized protein</fullName>
    </submittedName>
</protein>
<reference evidence="2" key="1">
    <citation type="journal article" date="2017" name="Genome Biol.">
        <title>Comparative genomics reveals high biological diversity and specific adaptations in the industrially and medically important fungal genus Aspergillus.</title>
        <authorList>
            <person name="de Vries R.P."/>
            <person name="Riley R."/>
            <person name="Wiebenga A."/>
            <person name="Aguilar-Osorio G."/>
            <person name="Amillis S."/>
            <person name="Uchima C.A."/>
            <person name="Anderluh G."/>
            <person name="Asadollahi M."/>
            <person name="Askin M."/>
            <person name="Barry K."/>
            <person name="Battaglia E."/>
            <person name="Bayram O."/>
            <person name="Benocci T."/>
            <person name="Braus-Stromeyer S.A."/>
            <person name="Caldana C."/>
            <person name="Canovas D."/>
            <person name="Cerqueira G.C."/>
            <person name="Chen F."/>
            <person name="Chen W."/>
            <person name="Choi C."/>
            <person name="Clum A."/>
            <person name="Dos Santos R.A."/>
            <person name="Damasio A.R."/>
            <person name="Diallinas G."/>
            <person name="Emri T."/>
            <person name="Fekete E."/>
            <person name="Flipphi M."/>
            <person name="Freyberg S."/>
            <person name="Gallo A."/>
            <person name="Gournas C."/>
            <person name="Habgood R."/>
            <person name="Hainaut M."/>
            <person name="Harispe M.L."/>
            <person name="Henrissat B."/>
            <person name="Hilden K.S."/>
            <person name="Hope R."/>
            <person name="Hossain A."/>
            <person name="Karabika E."/>
            <person name="Karaffa L."/>
            <person name="Karanyi Z."/>
            <person name="Krasevec N."/>
            <person name="Kuo A."/>
            <person name="Kusch H."/>
            <person name="LaButti K."/>
            <person name="Lagendijk E.L."/>
            <person name="Lapidus A."/>
            <person name="Levasseur A."/>
            <person name="Lindquist E."/>
            <person name="Lipzen A."/>
            <person name="Logrieco A.F."/>
            <person name="MacCabe A."/>
            <person name="Maekelae M.R."/>
            <person name="Malavazi I."/>
            <person name="Melin P."/>
            <person name="Meyer V."/>
            <person name="Mielnichuk N."/>
            <person name="Miskei M."/>
            <person name="Molnar A.P."/>
            <person name="Mule G."/>
            <person name="Ngan C.Y."/>
            <person name="Orejas M."/>
            <person name="Orosz E."/>
            <person name="Ouedraogo J.P."/>
            <person name="Overkamp K.M."/>
            <person name="Park H.-S."/>
            <person name="Perrone G."/>
            <person name="Piumi F."/>
            <person name="Punt P.J."/>
            <person name="Ram A.F."/>
            <person name="Ramon A."/>
            <person name="Rauscher S."/>
            <person name="Record E."/>
            <person name="Riano-Pachon D.M."/>
            <person name="Robert V."/>
            <person name="Roehrig J."/>
            <person name="Ruller R."/>
            <person name="Salamov A."/>
            <person name="Salih N.S."/>
            <person name="Samson R.A."/>
            <person name="Sandor E."/>
            <person name="Sanguinetti M."/>
            <person name="Schuetze T."/>
            <person name="Sepcic K."/>
            <person name="Shelest E."/>
            <person name="Sherlock G."/>
            <person name="Sophianopoulou V."/>
            <person name="Squina F.M."/>
            <person name="Sun H."/>
            <person name="Susca A."/>
            <person name="Todd R.B."/>
            <person name="Tsang A."/>
            <person name="Unkles S.E."/>
            <person name="van de Wiele N."/>
            <person name="van Rossen-Uffink D."/>
            <person name="Oliveira J.V."/>
            <person name="Vesth T.C."/>
            <person name="Visser J."/>
            <person name="Yu J.-H."/>
            <person name="Zhou M."/>
            <person name="Andersen M.R."/>
            <person name="Archer D.B."/>
            <person name="Baker S.E."/>
            <person name="Benoit I."/>
            <person name="Brakhage A.A."/>
            <person name="Braus G.H."/>
            <person name="Fischer R."/>
            <person name="Frisvad J.C."/>
            <person name="Goldman G.H."/>
            <person name="Houbraken J."/>
            <person name="Oakley B."/>
            <person name="Pocsi I."/>
            <person name="Scazzocchio C."/>
            <person name="Seiboth B."/>
            <person name="vanKuyk P.A."/>
            <person name="Wortman J."/>
            <person name="Dyer P.S."/>
            <person name="Grigoriev I.V."/>
        </authorList>
    </citation>
    <scope>NUCLEOTIDE SEQUENCE [LARGE SCALE GENOMIC DNA]</scope>
    <source>
        <strain evidence="2">CBS 106.47</strain>
    </source>
</reference>
<dbReference type="OrthoDB" id="6105938at2759"/>
<dbReference type="VEuPathDB" id="FungiDB:ASPFODRAFT_85226"/>
<gene>
    <name evidence="1" type="ORF">ASPFODRAFT_85226</name>
</gene>
<evidence type="ECO:0000313" key="1">
    <source>
        <dbReference type="EMBL" id="OJZ81151.1"/>
    </source>
</evidence>
<organism evidence="1 2">
    <name type="scientific">Aspergillus luchuensis (strain CBS 106.47)</name>
    <dbReference type="NCBI Taxonomy" id="1137211"/>
    <lineage>
        <taxon>Eukaryota</taxon>
        <taxon>Fungi</taxon>
        <taxon>Dikarya</taxon>
        <taxon>Ascomycota</taxon>
        <taxon>Pezizomycotina</taxon>
        <taxon>Eurotiomycetes</taxon>
        <taxon>Eurotiomycetidae</taxon>
        <taxon>Eurotiales</taxon>
        <taxon>Aspergillaceae</taxon>
        <taxon>Aspergillus</taxon>
        <taxon>Aspergillus subgen. Circumdati</taxon>
    </lineage>
</organism>
<sequence length="244" mass="27410">MRSSIPREGDDSLYIRLNFITSLANLKGVTGPRTVRRTTKGKLSKLAKGLKALTPVLYRTPSTVQRLMLWQVPPWQFAAAARKNNVGTTRSFTAKSGIHLTIPLPGTDFAYDDMGQAMERQLRLHGTDLLTLSVISSFLLIVDSNRANLLIDEIDAFSAKQSFRFAVIQALNSTVGTDANTLASWQGICCCMNIIPIYNERRNAQQSSRTGGHLEIFHTLKELCTYTIENRKYFLKDKLFLCLY</sequence>
<dbReference type="Proteomes" id="UP000184063">
    <property type="component" value="Unassembled WGS sequence"/>
</dbReference>
<name>A0A1M3T337_ASPLC</name>
<proteinExistence type="predicted"/>